<feature type="region of interest" description="Disordered" evidence="1">
    <location>
        <begin position="1"/>
        <end position="41"/>
    </location>
</feature>
<evidence type="ECO:0000313" key="5">
    <source>
        <dbReference type="RefSeq" id="XP_072829001.1"/>
    </source>
</evidence>
<proteinExistence type="predicted"/>
<evidence type="ECO:0000256" key="1">
    <source>
        <dbReference type="SAM" id="MobiDB-lite"/>
    </source>
</evidence>
<name>A0ABM5E778_VICPA</name>
<gene>
    <name evidence="3 4 5" type="primary">C12H12orf54</name>
</gene>
<feature type="region of interest" description="Disordered" evidence="1">
    <location>
        <begin position="89"/>
        <end position="152"/>
    </location>
</feature>
<sequence length="152" mass="17075">MEPSPSSAPESLTSVQGQMAQHAFQDQEQKSGRTSKQQIRKPIEDTMRPEICLLFQQEIQVTITETLWDQVLMAFRDIQKELQEDARTRGMSNYSMTPISSASRTGSVKRSDSGMTPKLERLLPSSGEQPSGVQAHKLRSQFSDQSACYPRP</sequence>
<organism evidence="2 4">
    <name type="scientific">Vicugna pacos</name>
    <name type="common">Alpaca</name>
    <name type="synonym">Lama pacos</name>
    <dbReference type="NCBI Taxonomy" id="30538"/>
    <lineage>
        <taxon>Eukaryota</taxon>
        <taxon>Metazoa</taxon>
        <taxon>Chordata</taxon>
        <taxon>Craniata</taxon>
        <taxon>Vertebrata</taxon>
        <taxon>Euteleostomi</taxon>
        <taxon>Mammalia</taxon>
        <taxon>Eutheria</taxon>
        <taxon>Laurasiatheria</taxon>
        <taxon>Artiodactyla</taxon>
        <taxon>Tylopoda</taxon>
        <taxon>Camelidae</taxon>
        <taxon>Vicugna</taxon>
    </lineage>
</organism>
<evidence type="ECO:0000313" key="4">
    <source>
        <dbReference type="RefSeq" id="XP_072829000.1"/>
    </source>
</evidence>
<keyword evidence="2" id="KW-1185">Reference proteome</keyword>
<feature type="compositionally biased region" description="Polar residues" evidence="1">
    <location>
        <begin position="90"/>
        <end position="108"/>
    </location>
</feature>
<evidence type="ECO:0000313" key="2">
    <source>
        <dbReference type="Proteomes" id="UP001652581"/>
    </source>
</evidence>
<dbReference type="RefSeq" id="XP_072829001.1">
    <property type="nucleotide sequence ID" value="XM_072972900.1"/>
</dbReference>
<protein>
    <submittedName>
        <fullName evidence="3 4">Uncharacterized protein C12orf54 homolog isoform X1</fullName>
    </submittedName>
</protein>
<feature type="compositionally biased region" description="Polar residues" evidence="1">
    <location>
        <begin position="1"/>
        <end position="19"/>
    </location>
</feature>
<dbReference type="GeneID" id="102538987"/>
<dbReference type="Pfam" id="PF15732">
    <property type="entry name" value="DUF4681"/>
    <property type="match status" value="1"/>
</dbReference>
<dbReference type="InterPro" id="IPR031465">
    <property type="entry name" value="DUF4681"/>
</dbReference>
<dbReference type="RefSeq" id="XP_072829000.1">
    <property type="nucleotide sequence ID" value="XM_072972899.1"/>
</dbReference>
<reference evidence="3 4" key="1">
    <citation type="submission" date="2025-05" db="UniProtKB">
        <authorList>
            <consortium name="RefSeq"/>
        </authorList>
    </citation>
    <scope>IDENTIFICATION</scope>
</reference>
<accession>A0ABM5E778</accession>
<dbReference type="RefSeq" id="XP_072828999.1">
    <property type="nucleotide sequence ID" value="XM_072972898.1"/>
</dbReference>
<dbReference type="Proteomes" id="UP001652581">
    <property type="component" value="Chromosome 12"/>
</dbReference>
<evidence type="ECO:0000313" key="3">
    <source>
        <dbReference type="RefSeq" id="XP_072828999.1"/>
    </source>
</evidence>